<keyword evidence="2" id="KW-0812">Transmembrane</keyword>
<feature type="transmembrane region" description="Helical" evidence="2">
    <location>
        <begin position="154"/>
        <end position="176"/>
    </location>
</feature>
<keyword evidence="2" id="KW-0472">Membrane</keyword>
<name>A0A511JIV7_9CELL</name>
<reference evidence="3 4" key="1">
    <citation type="submission" date="2019-07" db="EMBL/GenBank/DDBJ databases">
        <title>Whole genome shotgun sequence of Cellulomonas terrae NBRC 100819.</title>
        <authorList>
            <person name="Hosoyama A."/>
            <person name="Uohara A."/>
            <person name="Ohji S."/>
            <person name="Ichikawa N."/>
        </authorList>
    </citation>
    <scope>NUCLEOTIDE SEQUENCE [LARGE SCALE GENOMIC DNA]</scope>
    <source>
        <strain evidence="3 4">NBRC 100819</strain>
    </source>
</reference>
<evidence type="ECO:0000313" key="4">
    <source>
        <dbReference type="Proteomes" id="UP000321049"/>
    </source>
</evidence>
<sequence>MAVSARRQERVRLGAMSTPLPDDDSGRPADPQPDGAVRGPDDVSSRPDGEAPGPDQRPLLGGGRFGLFSEALLVGLGVSVLSLPVITAVPALAAGVSHVRRHLDGRPDTVAALWEDFRAACRGVWLVSIGMPVLLLVLLFNLQLIGAGGMPGGTGVRVATVFLVAILLVVVLRSAAGWSPGARWGTVVQTAAKRAGDDLTGTFLLVVALGLCAVMVWMLAPLAVIVPGLLSLAVVAVEHRATVRQG</sequence>
<feature type="transmembrane region" description="Helical" evidence="2">
    <location>
        <begin position="203"/>
        <end position="236"/>
    </location>
</feature>
<dbReference type="Proteomes" id="UP000321049">
    <property type="component" value="Unassembled WGS sequence"/>
</dbReference>
<keyword evidence="4" id="KW-1185">Reference proteome</keyword>
<evidence type="ECO:0000256" key="2">
    <source>
        <dbReference type="SAM" id="Phobius"/>
    </source>
</evidence>
<dbReference type="EMBL" id="BJWH01000005">
    <property type="protein sequence ID" value="GEL97835.1"/>
    <property type="molecule type" value="Genomic_DNA"/>
</dbReference>
<feature type="transmembrane region" description="Helical" evidence="2">
    <location>
        <begin position="123"/>
        <end position="142"/>
    </location>
</feature>
<accession>A0A511JIV7</accession>
<feature type="compositionally biased region" description="Basic and acidic residues" evidence="1">
    <location>
        <begin position="1"/>
        <end position="12"/>
    </location>
</feature>
<protein>
    <recommendedName>
        <fullName evidence="5">DUF624 domain-containing protein</fullName>
    </recommendedName>
</protein>
<feature type="transmembrane region" description="Helical" evidence="2">
    <location>
        <begin position="71"/>
        <end position="93"/>
    </location>
</feature>
<proteinExistence type="predicted"/>
<feature type="region of interest" description="Disordered" evidence="1">
    <location>
        <begin position="1"/>
        <end position="57"/>
    </location>
</feature>
<evidence type="ECO:0008006" key="5">
    <source>
        <dbReference type="Google" id="ProtNLM"/>
    </source>
</evidence>
<gene>
    <name evidence="3" type="ORF">CTE05_13820</name>
</gene>
<keyword evidence="2" id="KW-1133">Transmembrane helix</keyword>
<organism evidence="3 4">
    <name type="scientific">Cellulomonas terrae</name>
    <dbReference type="NCBI Taxonomy" id="311234"/>
    <lineage>
        <taxon>Bacteria</taxon>
        <taxon>Bacillati</taxon>
        <taxon>Actinomycetota</taxon>
        <taxon>Actinomycetes</taxon>
        <taxon>Micrococcales</taxon>
        <taxon>Cellulomonadaceae</taxon>
        <taxon>Cellulomonas</taxon>
    </lineage>
</organism>
<evidence type="ECO:0000256" key="1">
    <source>
        <dbReference type="SAM" id="MobiDB-lite"/>
    </source>
</evidence>
<dbReference type="AlphaFoldDB" id="A0A511JIV7"/>
<comment type="caution">
    <text evidence="3">The sequence shown here is derived from an EMBL/GenBank/DDBJ whole genome shotgun (WGS) entry which is preliminary data.</text>
</comment>
<evidence type="ECO:0000313" key="3">
    <source>
        <dbReference type="EMBL" id="GEL97835.1"/>
    </source>
</evidence>
<feature type="compositionally biased region" description="Basic and acidic residues" evidence="1">
    <location>
        <begin position="39"/>
        <end position="49"/>
    </location>
</feature>